<gene>
    <name evidence="2" type="ORF">DPMN_125891</name>
</gene>
<reference evidence="2" key="1">
    <citation type="journal article" date="2019" name="bioRxiv">
        <title>The Genome of the Zebra Mussel, Dreissena polymorpha: A Resource for Invasive Species Research.</title>
        <authorList>
            <person name="McCartney M.A."/>
            <person name="Auch B."/>
            <person name="Kono T."/>
            <person name="Mallez S."/>
            <person name="Zhang Y."/>
            <person name="Obille A."/>
            <person name="Becker A."/>
            <person name="Abrahante J.E."/>
            <person name="Garbe J."/>
            <person name="Badalamenti J.P."/>
            <person name="Herman A."/>
            <person name="Mangelson H."/>
            <person name="Liachko I."/>
            <person name="Sullivan S."/>
            <person name="Sone E.D."/>
            <person name="Koren S."/>
            <person name="Silverstein K.A.T."/>
            <person name="Beckman K.B."/>
            <person name="Gohl D.M."/>
        </authorList>
    </citation>
    <scope>NUCLEOTIDE SEQUENCE</scope>
    <source>
        <strain evidence="2">Duluth1</strain>
        <tissue evidence="2">Whole animal</tissue>
    </source>
</reference>
<reference evidence="2" key="2">
    <citation type="submission" date="2020-11" db="EMBL/GenBank/DDBJ databases">
        <authorList>
            <person name="McCartney M.A."/>
            <person name="Auch B."/>
            <person name="Kono T."/>
            <person name="Mallez S."/>
            <person name="Becker A."/>
            <person name="Gohl D.M."/>
            <person name="Silverstein K.A.T."/>
            <person name="Koren S."/>
            <person name="Bechman K.B."/>
            <person name="Herman A."/>
            <person name="Abrahante J.E."/>
            <person name="Garbe J."/>
        </authorList>
    </citation>
    <scope>NUCLEOTIDE SEQUENCE</scope>
    <source>
        <strain evidence="2">Duluth1</strain>
        <tissue evidence="2">Whole animal</tissue>
    </source>
</reference>
<proteinExistence type="predicted"/>
<keyword evidence="3" id="KW-1185">Reference proteome</keyword>
<sequence length="116" mass="13180">MNFLRNRTFFVELMMILPLMYECLPVGMHQIVEANNVSVWTSYTDIGSVMSETTTTQQITNTEIHTSAHNVSEWTGDTDIGSHMPETTTTPHIKPSGKFKARKLFICMLSLNIKIQ</sequence>
<accession>A0A9D4GW39</accession>
<comment type="caution">
    <text evidence="2">The sequence shown here is derived from an EMBL/GenBank/DDBJ whole genome shotgun (WGS) entry which is preliminary data.</text>
</comment>
<name>A0A9D4GW39_DREPO</name>
<evidence type="ECO:0000256" key="1">
    <source>
        <dbReference type="SAM" id="SignalP"/>
    </source>
</evidence>
<feature type="chain" id="PRO_5039417446" evidence="1">
    <location>
        <begin position="35"/>
        <end position="116"/>
    </location>
</feature>
<dbReference type="EMBL" id="JAIWYP010000005">
    <property type="protein sequence ID" value="KAH3824063.1"/>
    <property type="molecule type" value="Genomic_DNA"/>
</dbReference>
<organism evidence="2 3">
    <name type="scientific">Dreissena polymorpha</name>
    <name type="common">Zebra mussel</name>
    <name type="synonym">Mytilus polymorpha</name>
    <dbReference type="NCBI Taxonomy" id="45954"/>
    <lineage>
        <taxon>Eukaryota</taxon>
        <taxon>Metazoa</taxon>
        <taxon>Spiralia</taxon>
        <taxon>Lophotrochozoa</taxon>
        <taxon>Mollusca</taxon>
        <taxon>Bivalvia</taxon>
        <taxon>Autobranchia</taxon>
        <taxon>Heteroconchia</taxon>
        <taxon>Euheterodonta</taxon>
        <taxon>Imparidentia</taxon>
        <taxon>Neoheterodontei</taxon>
        <taxon>Myida</taxon>
        <taxon>Dreissenoidea</taxon>
        <taxon>Dreissenidae</taxon>
        <taxon>Dreissena</taxon>
    </lineage>
</organism>
<protein>
    <submittedName>
        <fullName evidence="2">Uncharacterized protein</fullName>
    </submittedName>
</protein>
<feature type="signal peptide" evidence="1">
    <location>
        <begin position="1"/>
        <end position="34"/>
    </location>
</feature>
<evidence type="ECO:0000313" key="3">
    <source>
        <dbReference type="Proteomes" id="UP000828390"/>
    </source>
</evidence>
<evidence type="ECO:0000313" key="2">
    <source>
        <dbReference type="EMBL" id="KAH3824063.1"/>
    </source>
</evidence>
<keyword evidence="1" id="KW-0732">Signal</keyword>
<dbReference type="Proteomes" id="UP000828390">
    <property type="component" value="Unassembled WGS sequence"/>
</dbReference>
<dbReference type="AlphaFoldDB" id="A0A9D4GW39"/>